<name>A0A0G1GNZ1_9BACT</name>
<keyword evidence="1" id="KW-1133">Transmembrane helix</keyword>
<dbReference type="EMBL" id="LCFS01000010">
    <property type="protein sequence ID" value="KKT00449.1"/>
    <property type="molecule type" value="Genomic_DNA"/>
</dbReference>
<proteinExistence type="predicted"/>
<evidence type="ECO:0000313" key="3">
    <source>
        <dbReference type="Proteomes" id="UP000034646"/>
    </source>
</evidence>
<protein>
    <submittedName>
        <fullName evidence="2">Uncharacterized protein</fullName>
    </submittedName>
</protein>
<dbReference type="Proteomes" id="UP000034646">
    <property type="component" value="Unassembled WGS sequence"/>
</dbReference>
<evidence type="ECO:0000256" key="1">
    <source>
        <dbReference type="SAM" id="Phobius"/>
    </source>
</evidence>
<comment type="caution">
    <text evidence="2">The sequence shown here is derived from an EMBL/GenBank/DDBJ whole genome shotgun (WGS) entry which is preliminary data.</text>
</comment>
<keyword evidence="1" id="KW-0812">Transmembrane</keyword>
<reference evidence="2 3" key="1">
    <citation type="journal article" date="2015" name="Nature">
        <title>rRNA introns, odd ribosomes, and small enigmatic genomes across a large radiation of phyla.</title>
        <authorList>
            <person name="Brown C.T."/>
            <person name="Hug L.A."/>
            <person name="Thomas B.C."/>
            <person name="Sharon I."/>
            <person name="Castelle C.J."/>
            <person name="Singh A."/>
            <person name="Wilkins M.J."/>
            <person name="Williams K.H."/>
            <person name="Banfield J.F."/>
        </authorList>
    </citation>
    <scope>NUCLEOTIDE SEQUENCE [LARGE SCALE GENOMIC DNA]</scope>
</reference>
<dbReference type="STRING" id="1618738.UV76_C0010G0024"/>
<evidence type="ECO:0000313" key="2">
    <source>
        <dbReference type="EMBL" id="KKT00449.1"/>
    </source>
</evidence>
<sequence>MSFLFNFLGVEEEEQQQAVWERIKAAWAEDCPGSSVNGLQFTALLTGVAVLVVLIKWGREIATFFGW</sequence>
<accession>A0A0G1GNZ1</accession>
<gene>
    <name evidence="2" type="ORF">UV76_C0010G0024</name>
</gene>
<keyword evidence="1" id="KW-0472">Membrane</keyword>
<organism evidence="2 3">
    <name type="scientific">Candidatus Nomurabacteria bacterium GW2011_GWA2_43_15</name>
    <dbReference type="NCBI Taxonomy" id="1618738"/>
    <lineage>
        <taxon>Bacteria</taxon>
        <taxon>Candidatus Nomuraibacteriota</taxon>
    </lineage>
</organism>
<feature type="transmembrane region" description="Helical" evidence="1">
    <location>
        <begin position="39"/>
        <end position="57"/>
    </location>
</feature>
<dbReference type="AlphaFoldDB" id="A0A0G1GNZ1"/>